<dbReference type="EMBL" id="ML213222">
    <property type="protein sequence ID" value="TFK77733.1"/>
    <property type="molecule type" value="Genomic_DNA"/>
</dbReference>
<dbReference type="Proteomes" id="UP000308197">
    <property type="component" value="Unassembled WGS sequence"/>
</dbReference>
<evidence type="ECO:0000313" key="3">
    <source>
        <dbReference type="Proteomes" id="UP000308197"/>
    </source>
</evidence>
<reference evidence="2 3" key="1">
    <citation type="journal article" date="2019" name="Nat. Ecol. Evol.">
        <title>Megaphylogeny resolves global patterns of mushroom evolution.</title>
        <authorList>
            <person name="Varga T."/>
            <person name="Krizsan K."/>
            <person name="Foldi C."/>
            <person name="Dima B."/>
            <person name="Sanchez-Garcia M."/>
            <person name="Sanchez-Ramirez S."/>
            <person name="Szollosi G.J."/>
            <person name="Szarkandi J.G."/>
            <person name="Papp V."/>
            <person name="Albert L."/>
            <person name="Andreopoulos W."/>
            <person name="Angelini C."/>
            <person name="Antonin V."/>
            <person name="Barry K.W."/>
            <person name="Bougher N.L."/>
            <person name="Buchanan P."/>
            <person name="Buyck B."/>
            <person name="Bense V."/>
            <person name="Catcheside P."/>
            <person name="Chovatia M."/>
            <person name="Cooper J."/>
            <person name="Damon W."/>
            <person name="Desjardin D."/>
            <person name="Finy P."/>
            <person name="Geml J."/>
            <person name="Haridas S."/>
            <person name="Hughes K."/>
            <person name="Justo A."/>
            <person name="Karasinski D."/>
            <person name="Kautmanova I."/>
            <person name="Kiss B."/>
            <person name="Kocsube S."/>
            <person name="Kotiranta H."/>
            <person name="LaButti K.M."/>
            <person name="Lechner B.E."/>
            <person name="Liimatainen K."/>
            <person name="Lipzen A."/>
            <person name="Lukacs Z."/>
            <person name="Mihaltcheva S."/>
            <person name="Morgado L.N."/>
            <person name="Niskanen T."/>
            <person name="Noordeloos M.E."/>
            <person name="Ohm R.A."/>
            <person name="Ortiz-Santana B."/>
            <person name="Ovrebo C."/>
            <person name="Racz N."/>
            <person name="Riley R."/>
            <person name="Savchenko A."/>
            <person name="Shiryaev A."/>
            <person name="Soop K."/>
            <person name="Spirin V."/>
            <person name="Szebenyi C."/>
            <person name="Tomsovsky M."/>
            <person name="Tulloss R.E."/>
            <person name="Uehling J."/>
            <person name="Grigoriev I.V."/>
            <person name="Vagvolgyi C."/>
            <person name="Papp T."/>
            <person name="Martin F.M."/>
            <person name="Miettinen O."/>
            <person name="Hibbett D.S."/>
            <person name="Nagy L.G."/>
        </authorList>
    </citation>
    <scope>NUCLEOTIDE SEQUENCE [LARGE SCALE GENOMIC DNA]</scope>
    <source>
        <strain evidence="2 3">HHB13444</strain>
    </source>
</reference>
<feature type="compositionally biased region" description="Basic and acidic residues" evidence="1">
    <location>
        <begin position="217"/>
        <end position="233"/>
    </location>
</feature>
<proteinExistence type="predicted"/>
<keyword evidence="3" id="KW-1185">Reference proteome</keyword>
<evidence type="ECO:0000313" key="2">
    <source>
        <dbReference type="EMBL" id="TFK77733.1"/>
    </source>
</evidence>
<evidence type="ECO:0000256" key="1">
    <source>
        <dbReference type="SAM" id="MobiDB-lite"/>
    </source>
</evidence>
<feature type="region of interest" description="Disordered" evidence="1">
    <location>
        <begin position="212"/>
        <end position="233"/>
    </location>
</feature>
<dbReference type="AlphaFoldDB" id="A0A5C3NW26"/>
<gene>
    <name evidence="2" type="ORF">K466DRAFT_607765</name>
</gene>
<sequence>MRRPKLRHGTGADDLDAELNRALSKEAVKAAQILGVHATTDLDASQPCLYLGVQWAVRVLEVVDNSQRSCTAFGMSVHKVAVFGKVSRLEIKQDRVLLELYIRSPSGRYSCLAEHVPAGGLVDVLGRYAEEKITLDSMVLVRGAATWCNHRERGVKAKVVTLHMPQPLSNGQAEKMLGCCGRQLDHILAKQTKIRQAYLERAMRCLPTAVQPVSADSEQRPEPEHGCQKPEHAVAADDLSPADVLLGVLRRGRGSLRATYVLTAARDELSSRGCFNPRMIGFGIRTLLKEGMAGEWVDEEGELMWNGPRRFAL</sequence>
<dbReference type="InParanoid" id="A0A5C3NW26"/>
<protein>
    <submittedName>
        <fullName evidence="2">Uncharacterized protein</fullName>
    </submittedName>
</protein>
<accession>A0A5C3NW26</accession>
<name>A0A5C3NW26_9APHY</name>
<organism evidence="2 3">
    <name type="scientific">Polyporus arcularius HHB13444</name>
    <dbReference type="NCBI Taxonomy" id="1314778"/>
    <lineage>
        <taxon>Eukaryota</taxon>
        <taxon>Fungi</taxon>
        <taxon>Dikarya</taxon>
        <taxon>Basidiomycota</taxon>
        <taxon>Agaricomycotina</taxon>
        <taxon>Agaricomycetes</taxon>
        <taxon>Polyporales</taxon>
        <taxon>Polyporaceae</taxon>
        <taxon>Polyporus</taxon>
    </lineage>
</organism>